<dbReference type="InterPro" id="IPR027417">
    <property type="entry name" value="P-loop_NTPase"/>
</dbReference>
<dbReference type="PROSITE" id="PS50893">
    <property type="entry name" value="ABC_TRANSPORTER_2"/>
    <property type="match status" value="1"/>
</dbReference>
<dbReference type="SMART" id="SM00382">
    <property type="entry name" value="AAA"/>
    <property type="match status" value="1"/>
</dbReference>
<dbReference type="Gene3D" id="3.40.50.300">
    <property type="entry name" value="P-loop containing nucleotide triphosphate hydrolases"/>
    <property type="match status" value="1"/>
</dbReference>
<dbReference type="InterPro" id="IPR017871">
    <property type="entry name" value="ABC_transporter-like_CS"/>
</dbReference>
<name>A0ABV5FEC7_9FLAO</name>
<dbReference type="InterPro" id="IPR017911">
    <property type="entry name" value="MacB-like_ATP-bd"/>
</dbReference>
<keyword evidence="3 5" id="KW-0067">ATP-binding</keyword>
<evidence type="ECO:0000313" key="5">
    <source>
        <dbReference type="EMBL" id="MFB9057775.1"/>
    </source>
</evidence>
<gene>
    <name evidence="5" type="ORF">ACFFU9_13595</name>
</gene>
<keyword evidence="1" id="KW-0813">Transport</keyword>
<evidence type="ECO:0000256" key="2">
    <source>
        <dbReference type="ARBA" id="ARBA00022741"/>
    </source>
</evidence>
<dbReference type="InterPro" id="IPR015854">
    <property type="entry name" value="ABC_transpr_LolD-like"/>
</dbReference>
<dbReference type="EMBL" id="JBHMFC010000095">
    <property type="protein sequence ID" value="MFB9057775.1"/>
    <property type="molecule type" value="Genomic_DNA"/>
</dbReference>
<keyword evidence="6" id="KW-1185">Reference proteome</keyword>
<accession>A0ABV5FEC7</accession>
<dbReference type="PANTHER" id="PTHR24220">
    <property type="entry name" value="IMPORT ATP-BINDING PROTEIN"/>
    <property type="match status" value="1"/>
</dbReference>
<feature type="domain" description="ABC transporter" evidence="4">
    <location>
        <begin position="6"/>
        <end position="245"/>
    </location>
</feature>
<dbReference type="GO" id="GO:0005524">
    <property type="term" value="F:ATP binding"/>
    <property type="evidence" value="ECO:0007669"/>
    <property type="project" value="UniProtKB-KW"/>
</dbReference>
<dbReference type="CDD" id="cd03255">
    <property type="entry name" value="ABC_MJ0796_LolCDE_FtsE"/>
    <property type="match status" value="1"/>
</dbReference>
<evidence type="ECO:0000313" key="6">
    <source>
        <dbReference type="Proteomes" id="UP001589585"/>
    </source>
</evidence>
<dbReference type="SUPFAM" id="SSF52540">
    <property type="entry name" value="P-loop containing nucleoside triphosphate hydrolases"/>
    <property type="match status" value="1"/>
</dbReference>
<dbReference type="Proteomes" id="UP001589585">
    <property type="component" value="Unassembled WGS sequence"/>
</dbReference>
<dbReference type="Pfam" id="PF00005">
    <property type="entry name" value="ABC_tran"/>
    <property type="match status" value="1"/>
</dbReference>
<comment type="caution">
    <text evidence="5">The sequence shown here is derived from an EMBL/GenBank/DDBJ whole genome shotgun (WGS) entry which is preliminary data.</text>
</comment>
<keyword evidence="2" id="KW-0547">Nucleotide-binding</keyword>
<evidence type="ECO:0000256" key="3">
    <source>
        <dbReference type="ARBA" id="ARBA00022840"/>
    </source>
</evidence>
<evidence type="ECO:0000259" key="4">
    <source>
        <dbReference type="PROSITE" id="PS50893"/>
    </source>
</evidence>
<dbReference type="PROSITE" id="PS00211">
    <property type="entry name" value="ABC_TRANSPORTER_1"/>
    <property type="match status" value="1"/>
</dbReference>
<evidence type="ECO:0000256" key="1">
    <source>
        <dbReference type="ARBA" id="ARBA00022448"/>
    </source>
</evidence>
<dbReference type="InterPro" id="IPR003439">
    <property type="entry name" value="ABC_transporter-like_ATP-bd"/>
</dbReference>
<reference evidence="5 6" key="1">
    <citation type="submission" date="2024-09" db="EMBL/GenBank/DDBJ databases">
        <authorList>
            <person name="Sun Q."/>
            <person name="Mori K."/>
        </authorList>
    </citation>
    <scope>NUCLEOTIDE SEQUENCE [LARGE SCALE GENOMIC DNA]</scope>
    <source>
        <strain evidence="5 6">CECT 8622</strain>
    </source>
</reference>
<proteinExistence type="predicted"/>
<dbReference type="RefSeq" id="WP_379862029.1">
    <property type="nucleotide sequence ID" value="NZ_JBHMFC010000095.1"/>
</dbReference>
<organism evidence="5 6">
    <name type="scientific">Mariniflexile ostreae</name>
    <dbReference type="NCBI Taxonomy" id="1520892"/>
    <lineage>
        <taxon>Bacteria</taxon>
        <taxon>Pseudomonadati</taxon>
        <taxon>Bacteroidota</taxon>
        <taxon>Flavobacteriia</taxon>
        <taxon>Flavobacteriales</taxon>
        <taxon>Flavobacteriaceae</taxon>
        <taxon>Mariniflexile</taxon>
    </lineage>
</organism>
<sequence length="247" mass="27499">MKKAIIKIENLKREFTMGTETVHALKGISFDIKEGEFVTIMGSSGSGKSTMLNILGCLDQPTSGNYEIDSVKVKNLTRNELATIRNEKIGFIFQSYNLLARTSAIENVELPLLYNSKVSTDERRARAIKALEMVGLAERMHHTPSQLSGGQQQRVAIARSLVNNPVMILADEATGNLDTRTSYEIMSLFQELNKQGITITFVTHEPDIAMFSNRTIVLKDGNIMKDYTNENIQSAANELAKLPKQDD</sequence>
<protein>
    <submittedName>
        <fullName evidence="5">ABC transporter ATP-binding protein</fullName>
    </submittedName>
</protein>
<dbReference type="InterPro" id="IPR003593">
    <property type="entry name" value="AAA+_ATPase"/>
</dbReference>
<dbReference type="PANTHER" id="PTHR24220:SF86">
    <property type="entry name" value="ABC TRANSPORTER ABCH.1"/>
    <property type="match status" value="1"/>
</dbReference>